<accession>A0AC35U459</accession>
<organism evidence="1 2">
    <name type="scientific">Rhabditophanes sp. KR3021</name>
    <dbReference type="NCBI Taxonomy" id="114890"/>
    <lineage>
        <taxon>Eukaryota</taxon>
        <taxon>Metazoa</taxon>
        <taxon>Ecdysozoa</taxon>
        <taxon>Nematoda</taxon>
        <taxon>Chromadorea</taxon>
        <taxon>Rhabditida</taxon>
        <taxon>Tylenchina</taxon>
        <taxon>Panagrolaimomorpha</taxon>
        <taxon>Strongyloidoidea</taxon>
        <taxon>Alloionematidae</taxon>
        <taxon>Rhabditophanes</taxon>
    </lineage>
</organism>
<evidence type="ECO:0000313" key="1">
    <source>
        <dbReference type="Proteomes" id="UP000095286"/>
    </source>
</evidence>
<proteinExistence type="predicted"/>
<sequence length="429" mass="49656">MNDLLLLTANVGSLFEENCKIKDSWEAGLLKSINAQSAKILIIHFQEVGGKHFEQFSPFVEPLIKELFDKLTDYSSAIGFLDLEYDVCEQYTALGSVIFIRREYLNCVKIHNFSNSTFESPKNGFTVFSKNLQNVKYMIKKKFPKELWTTIKWGRKGLLHTKIEFNGEPINLVNVHLFHDDSNIACHQNPNLYSNNRANAMNYVLNYINDNKGNKESYYIFGDFNFRLNLKTFLEKITQKTLAHHISPLDEGSKINGFNLHAPVTHSCSNSSVEMTDNESKSNFTKSGRVSESICTIAAIEFRPDPCIKKSKLFDAEVVLRIEKKRFLYVDPQSLIKNWHQYLTDDHEVAMYKDLHECQISFPPTYPWSEDPDQFSNFMETRPPAWCDRILMNNFAWSKLQNVSQLSYDSVGKEYCMGDHKPVYLSFKL</sequence>
<dbReference type="Proteomes" id="UP000095286">
    <property type="component" value="Unplaced"/>
</dbReference>
<reference evidence="2" key="1">
    <citation type="submission" date="2016-11" db="UniProtKB">
        <authorList>
            <consortium name="WormBaseParasite"/>
        </authorList>
    </citation>
    <scope>IDENTIFICATION</scope>
    <source>
        <strain evidence="2">KR3021</strain>
    </source>
</reference>
<protein>
    <submittedName>
        <fullName evidence="2">Inositol-polyphosphate 5-phosphatase</fullName>
    </submittedName>
</protein>
<name>A0AC35U459_9BILA</name>
<dbReference type="WBParaSite" id="RSKR_0000784950.1">
    <property type="protein sequence ID" value="RSKR_0000784950.1"/>
    <property type="gene ID" value="RSKR_0000784950"/>
</dbReference>
<evidence type="ECO:0000313" key="2">
    <source>
        <dbReference type="WBParaSite" id="RSKR_0000784950.1"/>
    </source>
</evidence>